<keyword evidence="7" id="KW-0238">DNA-binding</keyword>
<organism evidence="12 13">
    <name type="scientific">Dreissena polymorpha</name>
    <name type="common">Zebra mussel</name>
    <name type="synonym">Mytilus polymorpha</name>
    <dbReference type="NCBI Taxonomy" id="45954"/>
    <lineage>
        <taxon>Eukaryota</taxon>
        <taxon>Metazoa</taxon>
        <taxon>Spiralia</taxon>
        <taxon>Lophotrochozoa</taxon>
        <taxon>Mollusca</taxon>
        <taxon>Bivalvia</taxon>
        <taxon>Autobranchia</taxon>
        <taxon>Heteroconchia</taxon>
        <taxon>Euheterodonta</taxon>
        <taxon>Imparidentia</taxon>
        <taxon>Neoheterodontei</taxon>
        <taxon>Myida</taxon>
        <taxon>Dreissenoidea</taxon>
        <taxon>Dreissenidae</taxon>
        <taxon>Dreissena</taxon>
    </lineage>
</organism>
<evidence type="ECO:0000256" key="2">
    <source>
        <dbReference type="ARBA" id="ARBA00022723"/>
    </source>
</evidence>
<dbReference type="Gene3D" id="3.30.160.60">
    <property type="entry name" value="Classic Zinc Finger"/>
    <property type="match status" value="2"/>
</dbReference>
<dbReference type="Pfam" id="PF00096">
    <property type="entry name" value="zf-C2H2"/>
    <property type="match status" value="1"/>
</dbReference>
<evidence type="ECO:0000256" key="9">
    <source>
        <dbReference type="ARBA" id="ARBA00023242"/>
    </source>
</evidence>
<keyword evidence="6" id="KW-0805">Transcription regulation</keyword>
<comment type="subcellular location">
    <subcellularLocation>
        <location evidence="1">Nucleus</location>
    </subcellularLocation>
</comment>
<evidence type="ECO:0000256" key="5">
    <source>
        <dbReference type="ARBA" id="ARBA00022833"/>
    </source>
</evidence>
<dbReference type="GO" id="GO:0008270">
    <property type="term" value="F:zinc ion binding"/>
    <property type="evidence" value="ECO:0007669"/>
    <property type="project" value="UniProtKB-KW"/>
</dbReference>
<dbReference type="PANTHER" id="PTHR24384:SF189">
    <property type="entry name" value="C2H2-TYPE DOMAIN-CONTAINING PROTEIN-RELATED"/>
    <property type="match status" value="1"/>
</dbReference>
<keyword evidence="5" id="KW-0862">Zinc</keyword>
<reference evidence="12" key="1">
    <citation type="journal article" date="2019" name="bioRxiv">
        <title>The Genome of the Zebra Mussel, Dreissena polymorpha: A Resource for Invasive Species Research.</title>
        <authorList>
            <person name="McCartney M.A."/>
            <person name="Auch B."/>
            <person name="Kono T."/>
            <person name="Mallez S."/>
            <person name="Zhang Y."/>
            <person name="Obille A."/>
            <person name="Becker A."/>
            <person name="Abrahante J.E."/>
            <person name="Garbe J."/>
            <person name="Badalamenti J.P."/>
            <person name="Herman A."/>
            <person name="Mangelson H."/>
            <person name="Liachko I."/>
            <person name="Sullivan S."/>
            <person name="Sone E.D."/>
            <person name="Koren S."/>
            <person name="Silverstein K.A.T."/>
            <person name="Beckman K.B."/>
            <person name="Gohl D.M."/>
        </authorList>
    </citation>
    <scope>NUCLEOTIDE SEQUENCE</scope>
    <source>
        <strain evidence="12">Duluth1</strain>
        <tissue evidence="12">Whole animal</tissue>
    </source>
</reference>
<keyword evidence="9" id="KW-0539">Nucleus</keyword>
<dbReference type="Proteomes" id="UP000828390">
    <property type="component" value="Unassembled WGS sequence"/>
</dbReference>
<dbReference type="EMBL" id="JAIWYP010000010">
    <property type="protein sequence ID" value="KAH3747388.1"/>
    <property type="molecule type" value="Genomic_DNA"/>
</dbReference>
<name>A0A9D4DER1_DREPO</name>
<accession>A0A9D4DER1</accession>
<dbReference type="PANTHER" id="PTHR24384">
    <property type="entry name" value="FINGER PUTATIVE TRANSCRIPTION FACTOR FAMILY-RELATED"/>
    <property type="match status" value="1"/>
</dbReference>
<dbReference type="PROSITE" id="PS50157">
    <property type="entry name" value="ZINC_FINGER_C2H2_2"/>
    <property type="match status" value="1"/>
</dbReference>
<evidence type="ECO:0000256" key="6">
    <source>
        <dbReference type="ARBA" id="ARBA00023015"/>
    </source>
</evidence>
<keyword evidence="3" id="KW-0677">Repeat</keyword>
<evidence type="ECO:0000256" key="4">
    <source>
        <dbReference type="ARBA" id="ARBA00022771"/>
    </source>
</evidence>
<feature type="domain" description="C2H2-type" evidence="11">
    <location>
        <begin position="17"/>
        <end position="36"/>
    </location>
</feature>
<dbReference type="AlphaFoldDB" id="A0A9D4DER1"/>
<comment type="caution">
    <text evidence="12">The sequence shown here is derived from an EMBL/GenBank/DDBJ whole genome shotgun (WGS) entry which is preliminary data.</text>
</comment>
<dbReference type="GO" id="GO:0000978">
    <property type="term" value="F:RNA polymerase II cis-regulatory region sequence-specific DNA binding"/>
    <property type="evidence" value="ECO:0007669"/>
    <property type="project" value="TreeGrafter"/>
</dbReference>
<evidence type="ECO:0000256" key="1">
    <source>
        <dbReference type="ARBA" id="ARBA00004123"/>
    </source>
</evidence>
<evidence type="ECO:0000256" key="7">
    <source>
        <dbReference type="ARBA" id="ARBA00023125"/>
    </source>
</evidence>
<proteinExistence type="predicted"/>
<dbReference type="InterPro" id="IPR013087">
    <property type="entry name" value="Znf_C2H2_type"/>
</dbReference>
<evidence type="ECO:0000313" key="12">
    <source>
        <dbReference type="EMBL" id="KAH3747388.1"/>
    </source>
</evidence>
<evidence type="ECO:0000256" key="10">
    <source>
        <dbReference type="PROSITE-ProRule" id="PRU00042"/>
    </source>
</evidence>
<evidence type="ECO:0000259" key="11">
    <source>
        <dbReference type="PROSITE" id="PS50157"/>
    </source>
</evidence>
<sequence length="90" mass="10327">MAASLSRCSAHKESKEFACETCGRSFAIMADLSAHMTQDQEATFKYDTCGHEMRRRDQYDDHMAMHLGAKKHACKCGKTYTHKPNLFRHQ</sequence>
<keyword evidence="4 10" id="KW-0863">Zinc-finger</keyword>
<evidence type="ECO:0000256" key="3">
    <source>
        <dbReference type="ARBA" id="ARBA00022737"/>
    </source>
</evidence>
<dbReference type="InterPro" id="IPR050752">
    <property type="entry name" value="C2H2-ZF_domain"/>
</dbReference>
<protein>
    <recommendedName>
        <fullName evidence="11">C2H2-type domain-containing protein</fullName>
    </recommendedName>
</protein>
<dbReference type="InterPro" id="IPR036236">
    <property type="entry name" value="Znf_C2H2_sf"/>
</dbReference>
<keyword evidence="2" id="KW-0479">Metal-binding</keyword>
<evidence type="ECO:0000256" key="8">
    <source>
        <dbReference type="ARBA" id="ARBA00023163"/>
    </source>
</evidence>
<keyword evidence="13" id="KW-1185">Reference proteome</keyword>
<evidence type="ECO:0000313" key="13">
    <source>
        <dbReference type="Proteomes" id="UP000828390"/>
    </source>
</evidence>
<reference evidence="12" key="2">
    <citation type="submission" date="2020-11" db="EMBL/GenBank/DDBJ databases">
        <authorList>
            <person name="McCartney M.A."/>
            <person name="Auch B."/>
            <person name="Kono T."/>
            <person name="Mallez S."/>
            <person name="Becker A."/>
            <person name="Gohl D.M."/>
            <person name="Silverstein K.A.T."/>
            <person name="Koren S."/>
            <person name="Bechman K.B."/>
            <person name="Herman A."/>
            <person name="Abrahante J.E."/>
            <person name="Garbe J."/>
        </authorList>
    </citation>
    <scope>NUCLEOTIDE SEQUENCE</scope>
    <source>
        <strain evidence="12">Duluth1</strain>
        <tissue evidence="12">Whole animal</tissue>
    </source>
</reference>
<dbReference type="GO" id="GO:0000981">
    <property type="term" value="F:DNA-binding transcription factor activity, RNA polymerase II-specific"/>
    <property type="evidence" value="ECO:0007669"/>
    <property type="project" value="TreeGrafter"/>
</dbReference>
<dbReference type="GO" id="GO:0005634">
    <property type="term" value="C:nucleus"/>
    <property type="evidence" value="ECO:0007669"/>
    <property type="project" value="UniProtKB-SubCell"/>
</dbReference>
<keyword evidence="8" id="KW-0804">Transcription</keyword>
<gene>
    <name evidence="12" type="ORF">DPMN_181813</name>
</gene>
<dbReference type="SUPFAM" id="SSF57667">
    <property type="entry name" value="beta-beta-alpha zinc fingers"/>
    <property type="match status" value="2"/>
</dbReference>